<protein>
    <recommendedName>
        <fullName evidence="3">DUF4592 domain-containing protein</fullName>
    </recommendedName>
</protein>
<name>D2H3C0_AILME</name>
<feature type="region of interest" description="Disordered" evidence="1">
    <location>
        <begin position="125"/>
        <end position="369"/>
    </location>
</feature>
<feature type="compositionally biased region" description="Low complexity" evidence="1">
    <location>
        <begin position="668"/>
        <end position="681"/>
    </location>
</feature>
<feature type="compositionally biased region" description="Low complexity" evidence="1">
    <location>
        <begin position="42"/>
        <end position="52"/>
    </location>
</feature>
<dbReference type="PANTHER" id="PTHR47743">
    <property type="entry name" value="KIAA1210 / KIAA1211 FAMILY MEMBER"/>
    <property type="match status" value="1"/>
</dbReference>
<feature type="compositionally biased region" description="Basic and acidic residues" evidence="1">
    <location>
        <begin position="151"/>
        <end position="162"/>
    </location>
</feature>
<feature type="compositionally biased region" description="Polar residues" evidence="1">
    <location>
        <begin position="809"/>
        <end position="821"/>
    </location>
</feature>
<feature type="region of interest" description="Disordered" evidence="1">
    <location>
        <begin position="1"/>
        <end position="52"/>
    </location>
</feature>
<feature type="compositionally biased region" description="Basic and acidic residues" evidence="1">
    <location>
        <begin position="972"/>
        <end position="995"/>
    </location>
</feature>
<evidence type="ECO:0000256" key="1">
    <source>
        <dbReference type="SAM" id="MobiDB-lite"/>
    </source>
</evidence>
<feature type="compositionally biased region" description="Polar residues" evidence="1">
    <location>
        <begin position="424"/>
        <end position="436"/>
    </location>
</feature>
<feature type="compositionally biased region" description="Polar residues" evidence="1">
    <location>
        <begin position="612"/>
        <end position="623"/>
    </location>
</feature>
<gene>
    <name evidence="2" type="ORF">PANDA_004178</name>
</gene>
<feature type="compositionally biased region" description="Polar residues" evidence="1">
    <location>
        <begin position="593"/>
        <end position="602"/>
    </location>
</feature>
<proteinExistence type="predicted"/>
<feature type="compositionally biased region" description="Polar residues" evidence="1">
    <location>
        <begin position="832"/>
        <end position="844"/>
    </location>
</feature>
<feature type="region of interest" description="Disordered" evidence="1">
    <location>
        <begin position="1032"/>
        <end position="1070"/>
    </location>
</feature>
<dbReference type="EMBL" id="GL192460">
    <property type="protein sequence ID" value="EFB26284.1"/>
    <property type="molecule type" value="Genomic_DNA"/>
</dbReference>
<feature type="region of interest" description="Disordered" evidence="1">
    <location>
        <begin position="382"/>
        <end position="571"/>
    </location>
</feature>
<feature type="non-terminal residue" evidence="2">
    <location>
        <position position="1099"/>
    </location>
</feature>
<dbReference type="InParanoid" id="D2H3C0"/>
<dbReference type="PANTHER" id="PTHR47743:SF2">
    <property type="entry name" value="ACROSOMAL PROTEIN KIAA1210"/>
    <property type="match status" value="1"/>
</dbReference>
<feature type="region of interest" description="Disordered" evidence="1">
    <location>
        <begin position="583"/>
        <end position="1001"/>
    </location>
</feature>
<reference evidence="2" key="1">
    <citation type="journal article" date="2010" name="Nature">
        <title>The sequence and de novo assembly of the giant panda genome.</title>
        <authorList>
            <person name="Li R."/>
            <person name="Fan W."/>
            <person name="Tian G."/>
            <person name="Zhu H."/>
            <person name="He L."/>
            <person name="Cai J."/>
            <person name="Huang Q."/>
            <person name="Cai Q."/>
            <person name="Li B."/>
            <person name="Bai Y."/>
            <person name="Zhang Z."/>
            <person name="Zhang Y."/>
            <person name="Wang W."/>
            <person name="Li J."/>
            <person name="Wei F."/>
            <person name="Li H."/>
            <person name="Jian M."/>
            <person name="Li J."/>
            <person name="Zhang Z."/>
            <person name="Nielsen R."/>
            <person name="Li D."/>
            <person name="Gu W."/>
            <person name="Yang Z."/>
            <person name="Xuan Z."/>
            <person name="Ryder O.A."/>
            <person name="Leung F.C."/>
            <person name="Zhou Y."/>
            <person name="Cao J."/>
            <person name="Sun X."/>
            <person name="Fu Y."/>
            <person name="Fang X."/>
            <person name="Guo X."/>
            <person name="Wang B."/>
            <person name="Hou R."/>
            <person name="Shen F."/>
            <person name="Mu B."/>
            <person name="Ni P."/>
            <person name="Lin R."/>
            <person name="Qian W."/>
            <person name="Wang G."/>
            <person name="Yu C."/>
            <person name="Nie W."/>
            <person name="Wang J."/>
            <person name="Wu Z."/>
            <person name="Liang H."/>
            <person name="Min J."/>
            <person name="Wu Q."/>
            <person name="Cheng S."/>
            <person name="Ruan J."/>
            <person name="Wang M."/>
            <person name="Shi Z."/>
            <person name="Wen M."/>
            <person name="Liu B."/>
            <person name="Ren X."/>
            <person name="Zheng H."/>
            <person name="Dong D."/>
            <person name="Cook K."/>
            <person name="Shan G."/>
            <person name="Zhang H."/>
            <person name="Kosiol C."/>
            <person name="Xie X."/>
            <person name="Lu Z."/>
            <person name="Zheng H."/>
            <person name="Li Y."/>
            <person name="Steiner C.C."/>
            <person name="Lam T.T."/>
            <person name="Lin S."/>
            <person name="Zhang Q."/>
            <person name="Li G."/>
            <person name="Tian J."/>
            <person name="Gong T."/>
            <person name="Liu H."/>
            <person name="Zhang D."/>
            <person name="Fang L."/>
            <person name="Ye C."/>
            <person name="Zhang J."/>
            <person name="Hu W."/>
            <person name="Xu A."/>
            <person name="Ren Y."/>
            <person name="Zhang G."/>
            <person name="Bruford M.W."/>
            <person name="Li Q."/>
            <person name="Ma L."/>
            <person name="Guo Y."/>
            <person name="An N."/>
            <person name="Hu Y."/>
            <person name="Zheng Y."/>
            <person name="Shi Y."/>
            <person name="Li Z."/>
            <person name="Liu Q."/>
            <person name="Chen Y."/>
            <person name="Zhao J."/>
            <person name="Qu N."/>
            <person name="Zhao S."/>
            <person name="Tian F."/>
            <person name="Wang X."/>
            <person name="Wang H."/>
            <person name="Xu L."/>
            <person name="Liu X."/>
            <person name="Vinar T."/>
            <person name="Wang Y."/>
            <person name="Lam T.W."/>
            <person name="Yiu S.M."/>
            <person name="Liu S."/>
            <person name="Zhang H."/>
            <person name="Li D."/>
            <person name="Huang Y."/>
            <person name="Wang X."/>
            <person name="Yang G."/>
            <person name="Jiang Z."/>
            <person name="Wang J."/>
            <person name="Qin N."/>
            <person name="Li L."/>
            <person name="Li J."/>
            <person name="Bolund L."/>
            <person name="Kristiansen K."/>
            <person name="Wong G.K."/>
            <person name="Olson M."/>
            <person name="Zhang X."/>
            <person name="Li S."/>
            <person name="Yang H."/>
            <person name="Wang J."/>
            <person name="Wang J."/>
        </authorList>
    </citation>
    <scope>NUCLEOTIDE SEQUENCE [LARGE SCALE GENOMIC DNA]</scope>
</reference>
<feature type="compositionally biased region" description="Polar residues" evidence="1">
    <location>
        <begin position="534"/>
        <end position="548"/>
    </location>
</feature>
<feature type="compositionally biased region" description="Polar residues" evidence="1">
    <location>
        <begin position="189"/>
        <end position="201"/>
    </location>
</feature>
<feature type="compositionally biased region" description="Low complexity" evidence="1">
    <location>
        <begin position="647"/>
        <end position="656"/>
    </location>
</feature>
<sequence length="1099" mass="116640">MAKRKAGAYLKARKGPVAPPAPEDAADATVRGPAPRGGDGACGAEPPEAGAAATTQDDVILSVTMEAQVFMDPSQIQSEGEEAFGFDLQALKFKMESVQDIPAVCRERAPGNILRAFTASTAAPASALADGGLSAERRTPRSLSWVLAKPAADDARSDRESASEESGSDWPLLPGRSVRGPLAPDAPQQAFTEDWSGSSEWLTPRRATPALDEPEDLVCTESASYVEQYGSADDWSSAEEQAPAGAPGRASGKPTDPRQGTSRSENLPEDVAVEQPSSRMPSQTLTKASVKQPAPVVPEGSVAQRIMAIEQPSPKRPSQTLTKASVKQPASKAPEGSVAQRIMAIEQPSPKRPSQTLTKAAVKQPAPVVPEGSVAQRIMAIEQPSPKRPSQTLTKAAVKQPAPVVPEGSVAQRIVAIEQPSPRRPSQTLTNASVKQPASKAPEGSVVHRSMALEQPSPKRPSQTLTKAAVKQPASKAPGRVATEEGASRKPLPSSQSPPSPGRYKVQQMSSSFESAAAKAAMSGKPVPSKHPSPLSSRSKVQEISSHLENAAVEAGSARKPPAPRHPSQSFVKFMAEQVFSESAAGPLAAKPSSKSLRTSKVQYPRFWGPENASTQGRISQRTACPPQPSGRPKGPREVPPRSESAPTKPKQSSSKEPPPPQQLSLAPVKPVSSSVSQSSPEIRKSLEKQLPSRGPPQAKAGAPVQLRLFSPGLGAAGVPVEWSRSEERRPRHRRHPHPALADLEYPPQARSGSGSAAAEAAVSESRPSTRSQPRGPASPNKTRKHRQGLEELPRNTLPPATKPLKSATAPTRQASTSGGTYSKKEGLESGVRNNSHANVSTSGAGVETLFGVRLRKVSSLSKYKSEKQDDLTKLSSLFVGPVSSSTGKEQHIRGSVSQGLLGAAEKPTTASDVAEKQQSRPKSESVAKRQSIFKAPGKPVGRQSDYATSPSEPAWITMVKQRQKSSQANIPKKEANTKNKAGIKAEIKEPRHGAEPATAHKTTLQKGIGLASENQPRKTFTSDVDKLVKTEQRKLPKSTKTGFEDPKIGQLPAAAKETRQSSTLPAVFREPVEPEEPVWFSLAKEKAKAWSHIAEIMQ</sequence>
<feature type="compositionally biased region" description="Low complexity" evidence="1">
    <location>
        <begin position="125"/>
        <end position="134"/>
    </location>
</feature>
<feature type="compositionally biased region" description="Basic residues" evidence="1">
    <location>
        <begin position="1"/>
        <end position="14"/>
    </location>
</feature>
<dbReference type="AlphaFoldDB" id="D2H3C0"/>
<organism evidence="2">
    <name type="scientific">Ailuropoda melanoleuca</name>
    <name type="common">Giant panda</name>
    <dbReference type="NCBI Taxonomy" id="9646"/>
    <lineage>
        <taxon>Eukaryota</taxon>
        <taxon>Metazoa</taxon>
        <taxon>Chordata</taxon>
        <taxon>Craniata</taxon>
        <taxon>Vertebrata</taxon>
        <taxon>Euteleostomi</taxon>
        <taxon>Mammalia</taxon>
        <taxon>Eutheria</taxon>
        <taxon>Laurasiatheria</taxon>
        <taxon>Carnivora</taxon>
        <taxon>Caniformia</taxon>
        <taxon>Ursidae</taxon>
        <taxon>Ailuropoda</taxon>
    </lineage>
</organism>
<accession>D2H3C0</accession>
<feature type="compositionally biased region" description="Low complexity" evidence="1">
    <location>
        <begin position="510"/>
        <end position="523"/>
    </location>
</feature>
<feature type="compositionally biased region" description="Basic and acidic residues" evidence="1">
    <location>
        <begin position="914"/>
        <end position="928"/>
    </location>
</feature>
<dbReference type="InterPro" id="IPR026713">
    <property type="entry name" value="CRACD-like"/>
</dbReference>
<evidence type="ECO:0008006" key="3">
    <source>
        <dbReference type="Google" id="ProtNLM"/>
    </source>
</evidence>
<evidence type="ECO:0000313" key="2">
    <source>
        <dbReference type="EMBL" id="EFB26284.1"/>
    </source>
</evidence>
<feature type="compositionally biased region" description="Low complexity" evidence="1">
    <location>
        <begin position="750"/>
        <end position="769"/>
    </location>
</feature>
<feature type="compositionally biased region" description="Polar residues" evidence="1">
    <location>
        <begin position="316"/>
        <end position="325"/>
    </location>
</feature>
<feature type="compositionally biased region" description="Basic and acidic residues" evidence="1">
    <location>
        <begin position="864"/>
        <end position="873"/>
    </location>
</feature>
<feature type="compositionally biased region" description="Polar residues" evidence="1">
    <location>
        <begin position="275"/>
        <end position="289"/>
    </location>
</feature>